<proteinExistence type="predicted"/>
<name>A0A087U368_STEMI</name>
<dbReference type="Gene3D" id="1.20.5.1200">
    <property type="entry name" value="Alpha-tocopherol transfer"/>
    <property type="match status" value="1"/>
</dbReference>
<dbReference type="Gene3D" id="1.10.8.20">
    <property type="entry name" value="N-terminal domain of phosphatidylinositol transfer protein sec14p"/>
    <property type="match status" value="1"/>
</dbReference>
<dbReference type="EMBL" id="KK117937">
    <property type="protein sequence ID" value="KFM71807.1"/>
    <property type="molecule type" value="Genomic_DNA"/>
</dbReference>
<dbReference type="STRING" id="407821.A0A087U368"/>
<dbReference type="SUPFAM" id="SSF52087">
    <property type="entry name" value="CRAL/TRIO domain"/>
    <property type="match status" value="1"/>
</dbReference>
<accession>A0A087U368</accession>
<sequence length="179" mass="21047">MTFKPLPFLLKTLTPEMETKAILELGETPEVKQDSLEELKRLIRKKPHFEPFMENIFLLSFLRWKKFHVQKAFQALFNFYYLKEKYSGVYFNMKPSKLVHVLQMNHLTNQPLRDPDGCNVGILRLGYHDLKIATPEELYATIMCLWLAVIDMEAFQISGAVLISDWKNLSFELFQVLTN</sequence>
<dbReference type="GO" id="GO:1902936">
    <property type="term" value="F:phosphatidylinositol bisphosphate binding"/>
    <property type="evidence" value="ECO:0007669"/>
    <property type="project" value="TreeGrafter"/>
</dbReference>
<evidence type="ECO:0000313" key="1">
    <source>
        <dbReference type="EMBL" id="KFM71807.1"/>
    </source>
</evidence>
<feature type="non-terminal residue" evidence="1">
    <location>
        <position position="179"/>
    </location>
</feature>
<dbReference type="Gene3D" id="3.40.525.10">
    <property type="entry name" value="CRAL-TRIO lipid binding domain"/>
    <property type="match status" value="1"/>
</dbReference>
<evidence type="ECO:0000313" key="2">
    <source>
        <dbReference type="Proteomes" id="UP000054359"/>
    </source>
</evidence>
<protein>
    <submittedName>
        <fullName evidence="1">Alpha-tocopherol transfer protein-like protein</fullName>
    </submittedName>
</protein>
<dbReference type="OMA" id="LYATIMC"/>
<gene>
    <name evidence="1" type="ORF">X975_15706</name>
</gene>
<dbReference type="PANTHER" id="PTHR10174">
    <property type="entry name" value="ALPHA-TOCOPHEROL TRANSFER PROTEIN-RELATED"/>
    <property type="match status" value="1"/>
</dbReference>
<dbReference type="InterPro" id="IPR036273">
    <property type="entry name" value="CRAL/TRIO_N_dom_sf"/>
</dbReference>
<dbReference type="Proteomes" id="UP000054359">
    <property type="component" value="Unassembled WGS sequence"/>
</dbReference>
<keyword evidence="2" id="KW-1185">Reference proteome</keyword>
<reference evidence="1 2" key="1">
    <citation type="submission" date="2013-11" db="EMBL/GenBank/DDBJ databases">
        <title>Genome sequencing of Stegodyphus mimosarum.</title>
        <authorList>
            <person name="Bechsgaard J."/>
        </authorList>
    </citation>
    <scope>NUCLEOTIDE SEQUENCE [LARGE SCALE GENOMIC DNA]</scope>
</reference>
<dbReference type="InterPro" id="IPR036865">
    <property type="entry name" value="CRAL-TRIO_dom_sf"/>
</dbReference>
<dbReference type="GO" id="GO:0016020">
    <property type="term" value="C:membrane"/>
    <property type="evidence" value="ECO:0007669"/>
    <property type="project" value="TreeGrafter"/>
</dbReference>
<dbReference type="AlphaFoldDB" id="A0A087U368"/>
<organism evidence="1 2">
    <name type="scientific">Stegodyphus mimosarum</name>
    <name type="common">African social velvet spider</name>
    <dbReference type="NCBI Taxonomy" id="407821"/>
    <lineage>
        <taxon>Eukaryota</taxon>
        <taxon>Metazoa</taxon>
        <taxon>Ecdysozoa</taxon>
        <taxon>Arthropoda</taxon>
        <taxon>Chelicerata</taxon>
        <taxon>Arachnida</taxon>
        <taxon>Araneae</taxon>
        <taxon>Araneomorphae</taxon>
        <taxon>Entelegynae</taxon>
        <taxon>Eresoidea</taxon>
        <taxon>Eresidae</taxon>
        <taxon>Stegodyphus</taxon>
    </lineage>
</organism>
<dbReference type="OrthoDB" id="6513069at2759"/>
<dbReference type="SUPFAM" id="SSF46938">
    <property type="entry name" value="CRAL/TRIO N-terminal domain"/>
    <property type="match status" value="1"/>
</dbReference>
<dbReference type="PANTHER" id="PTHR10174:SF130">
    <property type="entry name" value="ALPHA-TOCOPHEROL TRANSFER PROTEIN-LIKE"/>
    <property type="match status" value="1"/>
</dbReference>